<comment type="caution">
    <text evidence="7">The sequence shown here is derived from an EMBL/GenBank/DDBJ whole genome shotgun (WGS) entry which is preliminary data.</text>
</comment>
<keyword evidence="5" id="KW-0051">Antiviral defense</keyword>
<protein>
    <recommendedName>
        <fullName evidence="3">CRISPR system Cms protein Csm2</fullName>
    </recommendedName>
    <alternativeName>
        <fullName evidence="6">CRISPR type III A-associated protein Csm2</fullName>
    </alternativeName>
</protein>
<accession>A0A832GNB3</accession>
<evidence type="ECO:0000256" key="1">
    <source>
        <dbReference type="ARBA" id="ARBA00003640"/>
    </source>
</evidence>
<evidence type="ECO:0000256" key="4">
    <source>
        <dbReference type="ARBA" id="ARBA00022884"/>
    </source>
</evidence>
<evidence type="ECO:0000256" key="2">
    <source>
        <dbReference type="ARBA" id="ARBA00006896"/>
    </source>
</evidence>
<dbReference type="GO" id="GO:0051607">
    <property type="term" value="P:defense response to virus"/>
    <property type="evidence" value="ECO:0007669"/>
    <property type="project" value="UniProtKB-KW"/>
</dbReference>
<dbReference type="NCBIfam" id="TIGR01870">
    <property type="entry name" value="cas_TM1810_Csm2"/>
    <property type="match status" value="1"/>
</dbReference>
<name>A0A832GNB3_9BACT</name>
<dbReference type="AlphaFoldDB" id="A0A832GNB3"/>
<organism evidence="7">
    <name type="scientific">Caldimicrobium thiodismutans</name>
    <dbReference type="NCBI Taxonomy" id="1653476"/>
    <lineage>
        <taxon>Bacteria</taxon>
        <taxon>Pseudomonadati</taxon>
        <taxon>Thermodesulfobacteriota</taxon>
        <taxon>Thermodesulfobacteria</taxon>
        <taxon>Thermodesulfobacteriales</taxon>
        <taxon>Thermodesulfobacteriaceae</taxon>
        <taxon>Caldimicrobium</taxon>
    </lineage>
</organism>
<comment type="similarity">
    <text evidence="2">Belongs to the CRISPR-associated Csm2 family.</text>
</comment>
<dbReference type="EMBL" id="DSZU01000087">
    <property type="protein sequence ID" value="HGV55441.1"/>
    <property type="molecule type" value="Genomic_DNA"/>
</dbReference>
<dbReference type="GO" id="GO:0003723">
    <property type="term" value="F:RNA binding"/>
    <property type="evidence" value="ECO:0007669"/>
    <property type="project" value="UniProtKB-KW"/>
</dbReference>
<dbReference type="InterPro" id="IPR010149">
    <property type="entry name" value="CRISPR-assoc_prot_Csm2_III-A"/>
</dbReference>
<keyword evidence="4" id="KW-0694">RNA-binding</keyword>
<gene>
    <name evidence="7" type="primary">csm2</name>
    <name evidence="7" type="ORF">ENT73_05075</name>
</gene>
<evidence type="ECO:0000313" key="7">
    <source>
        <dbReference type="EMBL" id="HGV55441.1"/>
    </source>
</evidence>
<proteinExistence type="inferred from homology"/>
<reference evidence="7" key="1">
    <citation type="journal article" date="2020" name="mSystems">
        <title>Genome- and Community-Level Interaction Insights into Carbon Utilization and Element Cycling Functions of Hydrothermarchaeota in Hydrothermal Sediment.</title>
        <authorList>
            <person name="Zhou Z."/>
            <person name="Liu Y."/>
            <person name="Xu W."/>
            <person name="Pan J."/>
            <person name="Luo Z.H."/>
            <person name="Li M."/>
        </authorList>
    </citation>
    <scope>NUCLEOTIDE SEQUENCE [LARGE SCALE GENOMIC DNA]</scope>
    <source>
        <strain evidence="7">SpSt-605</strain>
    </source>
</reference>
<dbReference type="Pfam" id="PF03750">
    <property type="entry name" value="Csm2_III-A"/>
    <property type="match status" value="1"/>
</dbReference>
<evidence type="ECO:0000256" key="3">
    <source>
        <dbReference type="ARBA" id="ARBA00016118"/>
    </source>
</evidence>
<evidence type="ECO:0000256" key="5">
    <source>
        <dbReference type="ARBA" id="ARBA00023118"/>
    </source>
</evidence>
<sequence>MSKEEMGIKFWEDKAKELVNPLLFSEVAHKYAEMIYQEGRRNSGKNNISQLRRFYDAILNLDNTLQSLEGDINENFKKLLPYLKMLKPLAYYSLGRQHITEHFKDFIETCLNNVHDYKDFKVLKTFFEAFMGYYRYYSRSYR</sequence>
<evidence type="ECO:0000256" key="6">
    <source>
        <dbReference type="ARBA" id="ARBA00031723"/>
    </source>
</evidence>
<comment type="function">
    <text evidence="1">This subunit may be involved in monitoring complementarity of crRNA and target RNA.</text>
</comment>